<accession>A0A8S1AHM2</accession>
<dbReference type="Proteomes" id="UP000494256">
    <property type="component" value="Unassembled WGS sequence"/>
</dbReference>
<reference evidence="1 2" key="1">
    <citation type="submission" date="2020-04" db="EMBL/GenBank/DDBJ databases">
        <authorList>
            <person name="Wallbank WR R."/>
            <person name="Pardo Diaz C."/>
            <person name="Kozak K."/>
            <person name="Martin S."/>
            <person name="Jiggins C."/>
            <person name="Moest M."/>
            <person name="Warren A I."/>
            <person name="Byers J.R.P. K."/>
            <person name="Montejo-Kovacevich G."/>
            <person name="Yen C E."/>
        </authorList>
    </citation>
    <scope>NUCLEOTIDE SEQUENCE [LARGE SCALE GENOMIC DNA]</scope>
</reference>
<sequence length="83" mass="9555">MVVPENSVPKIQDFYVKCKANGDYEPDVWIKYLCCVKKRVDIVIDNNNLLCDSYLTESCATFLKTIIIYDDSCGDEIRILINI</sequence>
<protein>
    <submittedName>
        <fullName evidence="1">Uncharacterized protein</fullName>
    </submittedName>
</protein>
<comment type="caution">
    <text evidence="1">The sequence shown here is derived from an EMBL/GenBank/DDBJ whole genome shotgun (WGS) entry which is preliminary data.</text>
</comment>
<evidence type="ECO:0000313" key="1">
    <source>
        <dbReference type="EMBL" id="CAB3246189.1"/>
    </source>
</evidence>
<evidence type="ECO:0000313" key="2">
    <source>
        <dbReference type="Proteomes" id="UP000494256"/>
    </source>
</evidence>
<name>A0A8S1AHM2_ARCPL</name>
<dbReference type="EMBL" id="CADEBD010000327">
    <property type="protein sequence ID" value="CAB3246189.1"/>
    <property type="molecule type" value="Genomic_DNA"/>
</dbReference>
<dbReference type="AlphaFoldDB" id="A0A8S1AHM2"/>
<gene>
    <name evidence="1" type="ORF">APLA_LOCUS11412</name>
</gene>
<proteinExistence type="predicted"/>
<organism evidence="1 2">
    <name type="scientific">Arctia plantaginis</name>
    <name type="common">Wood tiger moth</name>
    <name type="synonym">Phalaena plantaginis</name>
    <dbReference type="NCBI Taxonomy" id="874455"/>
    <lineage>
        <taxon>Eukaryota</taxon>
        <taxon>Metazoa</taxon>
        <taxon>Ecdysozoa</taxon>
        <taxon>Arthropoda</taxon>
        <taxon>Hexapoda</taxon>
        <taxon>Insecta</taxon>
        <taxon>Pterygota</taxon>
        <taxon>Neoptera</taxon>
        <taxon>Endopterygota</taxon>
        <taxon>Lepidoptera</taxon>
        <taxon>Glossata</taxon>
        <taxon>Ditrysia</taxon>
        <taxon>Noctuoidea</taxon>
        <taxon>Erebidae</taxon>
        <taxon>Arctiinae</taxon>
        <taxon>Arctia</taxon>
    </lineage>
</organism>
<dbReference type="OrthoDB" id="7479140at2759"/>